<organism evidence="1 2">
    <name type="scientific">Violaceomyces palustris</name>
    <dbReference type="NCBI Taxonomy" id="1673888"/>
    <lineage>
        <taxon>Eukaryota</taxon>
        <taxon>Fungi</taxon>
        <taxon>Dikarya</taxon>
        <taxon>Basidiomycota</taxon>
        <taxon>Ustilaginomycotina</taxon>
        <taxon>Ustilaginomycetes</taxon>
        <taxon>Violaceomycetales</taxon>
        <taxon>Violaceomycetaceae</taxon>
        <taxon>Violaceomyces</taxon>
    </lineage>
</organism>
<sequence length="665" mass="73148">MSTAVDAAAPEPVNIHQVPPKTSPPSPLSTPCKTFPLFYQAENDPKIYHTPPSETGREEKDVEARFDISSTSPKSSSTSSSSSPDPSVSRCSFAIGGTYFACQTTFSDNFQQVLRRPSKPSESQEGSFPSPTTSLGSEGSEQNSLLFAFMAPTAYMQGRVENGHVKLEREKQATRKRPKDHQLLSDGRPNVLATSKGTSASPPPYGMWRFPTLLPSTITNLLGSSSSLPTQVITLTPPAHSQPSSKATSLAEDATRIKTAGLKTVPAPILGSVEPESILSSSTKVVQSTCVDGLVVTRSISLLSMGCFLMLSTLLYVTFRVWKRSGRRGEGDFRISRAYRNLGGGGRRDGLGFRRVMRRIRCFCGRFGKSIIDLLTVGARGGVVEVREALNEQVDRENYGTGHGSDLENLLGYQRRHGDGSEIIDRTPENQIVMGFDGEKIYTRGLPEDFIKVLETNFWKNRAARRSGRRKRGEDQHLGLPGKHWETMAVAVPSGKSNNLWRGGRRSSNMAEGSTSVGEQVDRTGDHSRKLAKVDDGFGEVETDGGTLGSLDGQEETQKIRRKERVQLGQSRSIGEKEELSDKGNERVCQGCDLYRGTQIQHLTGNLEGMDNEICREDGEIYEKNDEDSEEGEKEEEEEEWLRLNGSCPLCRADLFELLSIDYEG</sequence>
<evidence type="ECO:0000313" key="2">
    <source>
        <dbReference type="Proteomes" id="UP000245626"/>
    </source>
</evidence>
<proteinExistence type="predicted"/>
<protein>
    <submittedName>
        <fullName evidence="1">Uncharacterized protein</fullName>
    </submittedName>
</protein>
<accession>A0ACD0NSF7</accession>
<dbReference type="Proteomes" id="UP000245626">
    <property type="component" value="Unassembled WGS sequence"/>
</dbReference>
<evidence type="ECO:0000313" key="1">
    <source>
        <dbReference type="EMBL" id="PWN48746.1"/>
    </source>
</evidence>
<keyword evidence="2" id="KW-1185">Reference proteome</keyword>
<gene>
    <name evidence="1" type="ORF">IE53DRAFT_370344</name>
</gene>
<dbReference type="EMBL" id="KZ820148">
    <property type="protein sequence ID" value="PWN48746.1"/>
    <property type="molecule type" value="Genomic_DNA"/>
</dbReference>
<reference evidence="1 2" key="1">
    <citation type="journal article" date="2018" name="Mol. Biol. Evol.">
        <title>Broad Genomic Sampling Reveals a Smut Pathogenic Ancestry of the Fungal Clade Ustilaginomycotina.</title>
        <authorList>
            <person name="Kijpornyongpan T."/>
            <person name="Mondo S.J."/>
            <person name="Barry K."/>
            <person name="Sandor L."/>
            <person name="Lee J."/>
            <person name="Lipzen A."/>
            <person name="Pangilinan J."/>
            <person name="LaButti K."/>
            <person name="Hainaut M."/>
            <person name="Henrissat B."/>
            <person name="Grigoriev I.V."/>
            <person name="Spatafora J.W."/>
            <person name="Aime M.C."/>
        </authorList>
    </citation>
    <scope>NUCLEOTIDE SEQUENCE [LARGE SCALE GENOMIC DNA]</scope>
    <source>
        <strain evidence="1 2">SA 807</strain>
    </source>
</reference>
<name>A0ACD0NSF7_9BASI</name>